<gene>
    <name evidence="1" type="ORF">BC670_1575</name>
</gene>
<dbReference type="RefSeq" id="WP_089081406.1">
    <property type="nucleotide sequence ID" value="NZ_VFPJ01000001.1"/>
</dbReference>
<evidence type="ECO:0000313" key="1">
    <source>
        <dbReference type="EMBL" id="TQM40672.1"/>
    </source>
</evidence>
<proteinExistence type="predicted"/>
<accession>A0A543G3K7</accession>
<sequence length="125" mass="14787">MIDSIVMIKNKKIDKCSLFLEIANITEKETELFKNQTKSKTEILEAKIEAVAFDIIKEIVEFVEEIKDCKYNYKGGFTAIFENHAKHYNNEMEFLIDEQNHIFKNKLQKILNHSIKIFEIEQNNN</sequence>
<comment type="caution">
    <text evidence="1">The sequence shown here is derived from an EMBL/GenBank/DDBJ whole genome shotgun (WGS) entry which is preliminary data.</text>
</comment>
<protein>
    <submittedName>
        <fullName evidence="1">Uncharacterized protein</fullName>
    </submittedName>
</protein>
<dbReference type="AlphaFoldDB" id="A0A543G3K7"/>
<name>A0A543G3K7_9FLAO</name>
<organism evidence="1 2">
    <name type="scientific">Flavobacterium branchiophilum</name>
    <dbReference type="NCBI Taxonomy" id="55197"/>
    <lineage>
        <taxon>Bacteria</taxon>
        <taxon>Pseudomonadati</taxon>
        <taxon>Bacteroidota</taxon>
        <taxon>Flavobacteriia</taxon>
        <taxon>Flavobacteriales</taxon>
        <taxon>Flavobacteriaceae</taxon>
        <taxon>Flavobacterium</taxon>
    </lineage>
</organism>
<dbReference type="Proteomes" id="UP000320773">
    <property type="component" value="Unassembled WGS sequence"/>
</dbReference>
<evidence type="ECO:0000313" key="2">
    <source>
        <dbReference type="Proteomes" id="UP000320773"/>
    </source>
</evidence>
<reference evidence="1 2" key="1">
    <citation type="submission" date="2019-06" db="EMBL/GenBank/DDBJ databases">
        <title>Genomic Encyclopedia of Archaeal and Bacterial Type Strains, Phase II (KMG-II): from individual species to whole genera.</title>
        <authorList>
            <person name="Goeker M."/>
        </authorList>
    </citation>
    <scope>NUCLEOTIDE SEQUENCE [LARGE SCALE GENOMIC DNA]</scope>
    <source>
        <strain evidence="1 2">DSM 24789</strain>
    </source>
</reference>
<dbReference type="EMBL" id="VFPJ01000001">
    <property type="protein sequence ID" value="TQM40672.1"/>
    <property type="molecule type" value="Genomic_DNA"/>
</dbReference>